<dbReference type="EMBL" id="RCMI01000503">
    <property type="protein sequence ID" value="KAG2907698.1"/>
    <property type="molecule type" value="Genomic_DNA"/>
</dbReference>
<dbReference type="EMBL" id="RCMK01001264">
    <property type="protein sequence ID" value="KAG2898261.1"/>
    <property type="molecule type" value="Genomic_DNA"/>
</dbReference>
<dbReference type="Proteomes" id="UP000774804">
    <property type="component" value="Unassembled WGS sequence"/>
</dbReference>
<sequence length="93" mass="10811">MYSHLLTRKSDIKKQKFKCSKTEVKKRASEKTQHKKRQNSGYYIRRKWGISLTRDPLSKILDVLLARIPGAKVDSLATNEAQLNARLLTLNRK</sequence>
<reference evidence="3" key="1">
    <citation type="submission" date="2018-10" db="EMBL/GenBank/DDBJ databases">
        <title>Effector identification in a new, highly contiguous assembly of the strawberry crown rot pathogen Phytophthora cactorum.</title>
        <authorList>
            <person name="Armitage A.D."/>
            <person name="Nellist C.F."/>
            <person name="Bates H."/>
            <person name="Vickerstaff R.J."/>
            <person name="Harrison R.J."/>
        </authorList>
    </citation>
    <scope>NUCLEOTIDE SEQUENCE</scope>
    <source>
        <strain evidence="2">15-7</strain>
        <strain evidence="4">4032</strain>
        <strain evidence="3">4040</strain>
        <strain evidence="5">P415</strain>
    </source>
</reference>
<dbReference type="Proteomes" id="UP000736787">
    <property type="component" value="Unassembled WGS sequence"/>
</dbReference>
<accession>A0A8T1BE13</accession>
<name>A0A8T1BE13_9STRA</name>
<dbReference type="Proteomes" id="UP000697107">
    <property type="component" value="Unassembled WGS sequence"/>
</dbReference>
<dbReference type="EMBL" id="RCML01000272">
    <property type="protein sequence ID" value="KAG2982760.1"/>
    <property type="molecule type" value="Genomic_DNA"/>
</dbReference>
<evidence type="ECO:0000256" key="1">
    <source>
        <dbReference type="SAM" id="MobiDB-lite"/>
    </source>
</evidence>
<proteinExistence type="predicted"/>
<evidence type="ECO:0000313" key="6">
    <source>
        <dbReference type="Proteomes" id="UP000736787"/>
    </source>
</evidence>
<comment type="caution">
    <text evidence="3">The sequence shown here is derived from an EMBL/GenBank/DDBJ whole genome shotgun (WGS) entry which is preliminary data.</text>
</comment>
<dbReference type="Proteomes" id="UP000735874">
    <property type="component" value="Unassembled WGS sequence"/>
</dbReference>
<feature type="region of interest" description="Disordered" evidence="1">
    <location>
        <begin position="17"/>
        <end position="38"/>
    </location>
</feature>
<gene>
    <name evidence="2" type="ORF">PC113_g12790</name>
    <name evidence="4" type="ORF">PC115_g13807</name>
    <name evidence="3" type="ORF">PC117_g22603</name>
    <name evidence="5" type="ORF">PC118_g9800</name>
</gene>
<evidence type="ECO:0000313" key="5">
    <source>
        <dbReference type="EMBL" id="KAG2982760.1"/>
    </source>
</evidence>
<organism evidence="3 6">
    <name type="scientific">Phytophthora cactorum</name>
    <dbReference type="NCBI Taxonomy" id="29920"/>
    <lineage>
        <taxon>Eukaryota</taxon>
        <taxon>Sar</taxon>
        <taxon>Stramenopiles</taxon>
        <taxon>Oomycota</taxon>
        <taxon>Peronosporomycetes</taxon>
        <taxon>Peronosporales</taxon>
        <taxon>Peronosporaceae</taxon>
        <taxon>Phytophthora</taxon>
    </lineage>
</organism>
<evidence type="ECO:0000313" key="2">
    <source>
        <dbReference type="EMBL" id="KAG2855039.1"/>
    </source>
</evidence>
<dbReference type="AlphaFoldDB" id="A0A8T1BE13"/>
<dbReference type="EMBL" id="RCMG01000395">
    <property type="protein sequence ID" value="KAG2855039.1"/>
    <property type="molecule type" value="Genomic_DNA"/>
</dbReference>
<evidence type="ECO:0000313" key="4">
    <source>
        <dbReference type="EMBL" id="KAG2907698.1"/>
    </source>
</evidence>
<evidence type="ECO:0000313" key="3">
    <source>
        <dbReference type="EMBL" id="KAG2898261.1"/>
    </source>
</evidence>
<protein>
    <submittedName>
        <fullName evidence="3">Uncharacterized protein</fullName>
    </submittedName>
</protein>
<feature type="compositionally biased region" description="Basic and acidic residues" evidence="1">
    <location>
        <begin position="17"/>
        <end position="32"/>
    </location>
</feature>